<dbReference type="EMBL" id="CAMXCT020004890">
    <property type="protein sequence ID" value="CAL1164052.1"/>
    <property type="molecule type" value="Genomic_DNA"/>
</dbReference>
<dbReference type="GO" id="GO:0098855">
    <property type="term" value="C:HCN channel complex"/>
    <property type="evidence" value="ECO:0007669"/>
    <property type="project" value="TreeGrafter"/>
</dbReference>
<keyword evidence="2" id="KW-1133">Transmembrane helix</keyword>
<dbReference type="GO" id="GO:0035725">
    <property type="term" value="P:sodium ion transmembrane transport"/>
    <property type="evidence" value="ECO:0007669"/>
    <property type="project" value="TreeGrafter"/>
</dbReference>
<evidence type="ECO:0000313" key="3">
    <source>
        <dbReference type="EMBL" id="CAI4010677.1"/>
    </source>
</evidence>
<sequence length="749" mass="84478">MDVGADDFEMMPSEDDLMDFSATKVQAPPDDLEMVVQQIRELIQQLLQQAEQPRADATGSMRSAISADAEMPAPKIQISSPKDSELRSLKRKPPDELTVSVDLPVDSLFSLPHAPLVVPLEPPPELSPPETPKVSAPPAEPQPPQVERSQTEKSLKSQRSNRSGGSRVSRVSRDGLDTKRRVSTGGLQVVEDLRRPQRSGTRNSKGSKALSVSECSEAPRFGLRDGWDTLNGSFFVKSPRAFYTFESAGETNPWVRFDRFRQIWAVIAVCLIFRDCAFVPFMIFGTDSSFWMVEIFAACFWIANIPISWWIASRSKTTLRSLFWAQTCVDVLLIAPTVIDLFFAGQPYAGQVVLRGLQLGRLLQVPHWYNITGLSGRVREWLRFRSREFRAFWNLTWIFLIGALMLHVLTCLWFYVGVVNVDGWVREIKLDQERSWLNQYIKSFEWAVSRLPPSHLPENMNLRARTERWLAMGATGGMMPFGAMFTSIVTNDLSDIRRVRRTQKEAQFQVADFFVNFSVTLELQDKVLGYLRKSVAKVHKPGKNDIKAFLPEYLFGELCREAFSPTVKSHRLFQVISHRHQGFQYDLCTRCLVDWYVVPGEVLFHAGPACDSMLFVVHGSIRYKKLTDAADLEDEASEEPRLRQNFSVIPDNFGAPAGTLCGSGERLAVGDWICEPCLWTSWTYCGKAVAGSKGGTLLALKPERLLETVAGHKEAATEMAIYAHMVVKELNTIVDEDLSDTLCFDLDLQ</sequence>
<feature type="region of interest" description="Disordered" evidence="1">
    <location>
        <begin position="120"/>
        <end position="209"/>
    </location>
</feature>
<dbReference type="PANTHER" id="PTHR45689">
    <property type="entry name" value="I[[H]] CHANNEL, ISOFORM E"/>
    <property type="match status" value="1"/>
</dbReference>
<feature type="compositionally biased region" description="Low complexity" evidence="1">
    <location>
        <begin position="160"/>
        <end position="169"/>
    </location>
</feature>
<organism evidence="3">
    <name type="scientific">Cladocopium goreaui</name>
    <dbReference type="NCBI Taxonomy" id="2562237"/>
    <lineage>
        <taxon>Eukaryota</taxon>
        <taxon>Sar</taxon>
        <taxon>Alveolata</taxon>
        <taxon>Dinophyceae</taxon>
        <taxon>Suessiales</taxon>
        <taxon>Symbiodiniaceae</taxon>
        <taxon>Cladocopium</taxon>
    </lineage>
</organism>
<evidence type="ECO:0000313" key="5">
    <source>
        <dbReference type="Proteomes" id="UP001152797"/>
    </source>
</evidence>
<proteinExistence type="predicted"/>
<dbReference type="InterPro" id="IPR014710">
    <property type="entry name" value="RmlC-like_jellyroll"/>
</dbReference>
<dbReference type="InterPro" id="IPR018490">
    <property type="entry name" value="cNMP-bd_dom_sf"/>
</dbReference>
<comment type="caution">
    <text evidence="3">The sequence shown here is derived from an EMBL/GenBank/DDBJ whole genome shotgun (WGS) entry which is preliminary data.</text>
</comment>
<evidence type="ECO:0000313" key="4">
    <source>
        <dbReference type="EMBL" id="CAL4797989.1"/>
    </source>
</evidence>
<dbReference type="Proteomes" id="UP001152797">
    <property type="component" value="Unassembled WGS sequence"/>
</dbReference>
<dbReference type="Gene3D" id="2.60.120.10">
    <property type="entry name" value="Jelly Rolls"/>
    <property type="match status" value="1"/>
</dbReference>
<keyword evidence="5" id="KW-1185">Reference proteome</keyword>
<gene>
    <name evidence="3" type="ORF">C1SCF055_LOCUS35922</name>
</gene>
<feature type="compositionally biased region" description="Basic and acidic residues" evidence="1">
    <location>
        <begin position="171"/>
        <end position="180"/>
    </location>
</feature>
<dbReference type="OrthoDB" id="421716at2759"/>
<keyword evidence="2" id="KW-0812">Transmembrane</keyword>
<feature type="transmembrane region" description="Helical" evidence="2">
    <location>
        <begin position="469"/>
        <end position="491"/>
    </location>
</feature>
<keyword evidence="2" id="KW-0472">Membrane</keyword>
<reference evidence="4 5" key="2">
    <citation type="submission" date="2024-05" db="EMBL/GenBank/DDBJ databases">
        <authorList>
            <person name="Chen Y."/>
            <person name="Shah S."/>
            <person name="Dougan E. K."/>
            <person name="Thang M."/>
            <person name="Chan C."/>
        </authorList>
    </citation>
    <scope>NUCLEOTIDE SEQUENCE [LARGE SCALE GENOMIC DNA]</scope>
</reference>
<feature type="transmembrane region" description="Helical" evidence="2">
    <location>
        <begin position="391"/>
        <end position="416"/>
    </location>
</feature>
<dbReference type="GO" id="GO:0003254">
    <property type="term" value="P:regulation of membrane depolarization"/>
    <property type="evidence" value="ECO:0007669"/>
    <property type="project" value="TreeGrafter"/>
</dbReference>
<feature type="compositionally biased region" description="Basic and acidic residues" evidence="1">
    <location>
        <begin position="82"/>
        <end position="95"/>
    </location>
</feature>
<accession>A0A9P1GHH8</accession>
<evidence type="ECO:0000256" key="1">
    <source>
        <dbReference type="SAM" id="MobiDB-lite"/>
    </source>
</evidence>
<dbReference type="SUPFAM" id="SSF51206">
    <property type="entry name" value="cAMP-binding domain-like"/>
    <property type="match status" value="1"/>
</dbReference>
<reference evidence="3" key="1">
    <citation type="submission" date="2022-10" db="EMBL/GenBank/DDBJ databases">
        <authorList>
            <person name="Chen Y."/>
            <person name="Dougan E. K."/>
            <person name="Chan C."/>
            <person name="Rhodes N."/>
            <person name="Thang M."/>
        </authorList>
    </citation>
    <scope>NUCLEOTIDE SEQUENCE</scope>
</reference>
<dbReference type="EMBL" id="CAMXCT030004890">
    <property type="protein sequence ID" value="CAL4797989.1"/>
    <property type="molecule type" value="Genomic_DNA"/>
</dbReference>
<feature type="compositionally biased region" description="Pro residues" evidence="1">
    <location>
        <begin position="120"/>
        <end position="131"/>
    </location>
</feature>
<name>A0A9P1GHH8_9DINO</name>
<feature type="transmembrane region" description="Helical" evidence="2">
    <location>
        <begin position="290"/>
        <end position="312"/>
    </location>
</feature>
<dbReference type="GO" id="GO:0005249">
    <property type="term" value="F:voltage-gated potassium channel activity"/>
    <property type="evidence" value="ECO:0007669"/>
    <property type="project" value="TreeGrafter"/>
</dbReference>
<dbReference type="InterPro" id="IPR051413">
    <property type="entry name" value="K/Na_HCN_channel"/>
</dbReference>
<evidence type="ECO:0000256" key="2">
    <source>
        <dbReference type="SAM" id="Phobius"/>
    </source>
</evidence>
<dbReference type="SUPFAM" id="SSF81324">
    <property type="entry name" value="Voltage-gated potassium channels"/>
    <property type="match status" value="1"/>
</dbReference>
<feature type="region of interest" description="Disordered" evidence="1">
    <location>
        <begin position="49"/>
        <end position="99"/>
    </location>
</feature>
<feature type="transmembrane region" description="Helical" evidence="2">
    <location>
        <begin position="263"/>
        <end position="284"/>
    </location>
</feature>
<dbReference type="AlphaFoldDB" id="A0A9P1GHH8"/>
<dbReference type="EMBL" id="CAMXCT010004890">
    <property type="protein sequence ID" value="CAI4010677.1"/>
    <property type="molecule type" value="Genomic_DNA"/>
</dbReference>
<protein>
    <submittedName>
        <fullName evidence="4">Cyclic nucleotide-binding domain-containing protein</fullName>
    </submittedName>
</protein>
<dbReference type="PANTHER" id="PTHR45689:SF5">
    <property type="entry name" value="I[[H]] CHANNEL, ISOFORM E"/>
    <property type="match status" value="1"/>
</dbReference>